<dbReference type="Gene3D" id="1.25.40.10">
    <property type="entry name" value="Tetratricopeptide repeat domain"/>
    <property type="match status" value="1"/>
</dbReference>
<keyword evidence="2" id="KW-1185">Reference proteome</keyword>
<sequence>MKKASSKRGSINKQQLALESFEKRARRAYSEGHHQLALEACLGATQINPRLAPAWIDAAVNCIKLERWESAIEYANRALNLGAKSLALFDALSHAHGALKQWDQVRAFGLKALTLRNEMFSAPAPLPAPEVTVLPAPPSNQSRGRNLIAFSLFGRDSKYCETAIINAQEQPTIYPNWTCRFYIDDSVPANIVQRLRNAGAQVRYVDEQARHWPGPMWRFLALSEPNLDRVLFRDADSVISQREAQAVELWVSSGKRFHAMRDSASHTELLLAGLWGCVAGALPNLDELLELFAQQPMTSTHFADQYFLRQLVWPYARESLLQHDSVFGFLDAPPFPDGPAPADFHVGYAEGSPFFSLPTALPEGTHVEWHFYRLDKVGTDTQRKRLCSYPATVSNGQVRAHLPARYAHLIESGSGDIRLKARQE</sequence>
<dbReference type="InterPro" id="IPR011990">
    <property type="entry name" value="TPR-like_helical_dom_sf"/>
</dbReference>
<name>A0ABZ2RDP0_ECTME</name>
<evidence type="ECO:0000313" key="2">
    <source>
        <dbReference type="Proteomes" id="UP001476583"/>
    </source>
</evidence>
<dbReference type="SUPFAM" id="SSF48452">
    <property type="entry name" value="TPR-like"/>
    <property type="match status" value="1"/>
</dbReference>
<accession>A0ABZ2RDP0</accession>
<dbReference type="EMBL" id="CP148074">
    <property type="protein sequence ID" value="WXL25156.1"/>
    <property type="molecule type" value="Genomic_DNA"/>
</dbReference>
<protein>
    <submittedName>
        <fullName evidence="1">Tetratricopeptide repeat protein</fullName>
    </submittedName>
</protein>
<proteinExistence type="predicted"/>
<organism evidence="1 2">
    <name type="scientific">Ectopseudomonas mendocina</name>
    <name type="common">Pseudomonas mendocina</name>
    <dbReference type="NCBI Taxonomy" id="300"/>
    <lineage>
        <taxon>Bacteria</taxon>
        <taxon>Pseudomonadati</taxon>
        <taxon>Pseudomonadota</taxon>
        <taxon>Gammaproteobacteria</taxon>
        <taxon>Pseudomonadales</taxon>
        <taxon>Pseudomonadaceae</taxon>
        <taxon>Ectopseudomonas</taxon>
    </lineage>
</organism>
<reference evidence="1 2" key="1">
    <citation type="submission" date="2024-03" db="EMBL/GenBank/DDBJ databases">
        <title>Complete genome of BD2.</title>
        <authorList>
            <person name="Cao G."/>
        </authorList>
    </citation>
    <scope>NUCLEOTIDE SEQUENCE [LARGE SCALE GENOMIC DNA]</scope>
    <source>
        <strain evidence="1 2">BD2</strain>
    </source>
</reference>
<evidence type="ECO:0000313" key="1">
    <source>
        <dbReference type="EMBL" id="WXL25156.1"/>
    </source>
</evidence>
<gene>
    <name evidence="1" type="ORF">WG219_17900</name>
</gene>
<dbReference type="Proteomes" id="UP001476583">
    <property type="component" value="Chromosome"/>
</dbReference>